<feature type="region of interest" description="Disordered" evidence="1">
    <location>
        <begin position="31"/>
        <end position="52"/>
    </location>
</feature>
<organism evidence="2 3">
    <name type="scientific">Nonomuraea insulae</name>
    <dbReference type="NCBI Taxonomy" id="1616787"/>
    <lineage>
        <taxon>Bacteria</taxon>
        <taxon>Bacillati</taxon>
        <taxon>Actinomycetota</taxon>
        <taxon>Actinomycetes</taxon>
        <taxon>Streptosporangiales</taxon>
        <taxon>Streptosporangiaceae</taxon>
        <taxon>Nonomuraea</taxon>
    </lineage>
</organism>
<dbReference type="EMBL" id="JBHSPA010000024">
    <property type="protein sequence ID" value="MFC5826354.1"/>
    <property type="molecule type" value="Genomic_DNA"/>
</dbReference>
<reference evidence="3" key="1">
    <citation type="journal article" date="2019" name="Int. J. Syst. Evol. Microbiol.">
        <title>The Global Catalogue of Microorganisms (GCM) 10K type strain sequencing project: providing services to taxonomists for standard genome sequencing and annotation.</title>
        <authorList>
            <consortium name="The Broad Institute Genomics Platform"/>
            <consortium name="The Broad Institute Genome Sequencing Center for Infectious Disease"/>
            <person name="Wu L."/>
            <person name="Ma J."/>
        </authorList>
    </citation>
    <scope>NUCLEOTIDE SEQUENCE [LARGE SCALE GENOMIC DNA]</scope>
    <source>
        <strain evidence="3">CCUG 53903</strain>
    </source>
</reference>
<evidence type="ECO:0000313" key="3">
    <source>
        <dbReference type="Proteomes" id="UP001596058"/>
    </source>
</evidence>
<protein>
    <submittedName>
        <fullName evidence="2">Thiomuracin/GE37468 family thiazolyl RiPP peptide</fullName>
    </submittedName>
</protein>
<accession>A0ABW1CKT5</accession>
<dbReference type="NCBIfam" id="NF033399">
    <property type="entry name" value="thiazolyl_GetA"/>
    <property type="match status" value="1"/>
</dbReference>
<comment type="caution">
    <text evidence="2">The sequence shown here is derived from an EMBL/GenBank/DDBJ whole genome shotgun (WGS) entry which is preliminary data.</text>
</comment>
<evidence type="ECO:0000313" key="2">
    <source>
        <dbReference type="EMBL" id="MFC5826354.1"/>
    </source>
</evidence>
<proteinExistence type="predicted"/>
<evidence type="ECO:0000256" key="1">
    <source>
        <dbReference type="SAM" id="MobiDB-lite"/>
    </source>
</evidence>
<sequence>MYDLNDLPVDTINVLPADSLEALTEGHGMTEIAASSSGPVPSCDNAEFDEES</sequence>
<name>A0ABW1CKT5_9ACTN</name>
<dbReference type="Proteomes" id="UP001596058">
    <property type="component" value="Unassembled WGS sequence"/>
</dbReference>
<gene>
    <name evidence="2" type="ORF">ACFPZ3_21015</name>
</gene>
<keyword evidence="3" id="KW-1185">Reference proteome</keyword>
<dbReference type="RefSeq" id="WP_379515869.1">
    <property type="nucleotide sequence ID" value="NZ_JBHSPA010000024.1"/>
</dbReference>